<dbReference type="STRING" id="69974.MPLDJ20_70138"/>
<feature type="binding site" evidence="2">
    <location>
        <position position="149"/>
    </location>
    <ligand>
        <name>substrate</name>
    </ligand>
</feature>
<dbReference type="AlphaFoldDB" id="A0A090FLH6"/>
<feature type="binding site" evidence="2">
    <location>
        <position position="254"/>
    </location>
    <ligand>
        <name>a divalent metal cation</name>
        <dbReference type="ChEBI" id="CHEBI:60240"/>
    </ligand>
</feature>
<dbReference type="EMBL" id="CCMZ01000024">
    <property type="protein sequence ID" value="CDX19776.1"/>
    <property type="molecule type" value="Genomic_DNA"/>
</dbReference>
<keyword evidence="5" id="KW-1185">Reference proteome</keyword>
<dbReference type="GO" id="GO:0004341">
    <property type="term" value="F:gluconolactonase activity"/>
    <property type="evidence" value="ECO:0007669"/>
    <property type="project" value="UniProtKB-EC"/>
</dbReference>
<dbReference type="Proteomes" id="UP000045285">
    <property type="component" value="Unassembled WGS sequence"/>
</dbReference>
<feature type="binding site" evidence="2">
    <location>
        <position position="198"/>
    </location>
    <ligand>
        <name>a divalent metal cation</name>
        <dbReference type="ChEBI" id="CHEBI:60240"/>
    </ligand>
</feature>
<feature type="active site" description="Proton donor/acceptor" evidence="1">
    <location>
        <position position="254"/>
    </location>
</feature>
<evidence type="ECO:0000256" key="1">
    <source>
        <dbReference type="PIRSR" id="PIRSR605511-1"/>
    </source>
</evidence>
<dbReference type="SUPFAM" id="SSF63829">
    <property type="entry name" value="Calcium-dependent phosphotriesterase"/>
    <property type="match status" value="1"/>
</dbReference>
<evidence type="ECO:0000313" key="5">
    <source>
        <dbReference type="Proteomes" id="UP000045285"/>
    </source>
</evidence>
<organism evidence="4 5">
    <name type="scientific">Mesorhizobium plurifarium</name>
    <dbReference type="NCBI Taxonomy" id="69974"/>
    <lineage>
        <taxon>Bacteria</taxon>
        <taxon>Pseudomonadati</taxon>
        <taxon>Pseudomonadota</taxon>
        <taxon>Alphaproteobacteria</taxon>
        <taxon>Hyphomicrobiales</taxon>
        <taxon>Phyllobacteriaceae</taxon>
        <taxon>Mesorhizobium</taxon>
    </lineage>
</organism>
<evidence type="ECO:0000259" key="3">
    <source>
        <dbReference type="Pfam" id="PF08450"/>
    </source>
</evidence>
<feature type="domain" description="SMP-30/Gluconolactonase/LRE-like region" evidence="3">
    <location>
        <begin position="40"/>
        <end position="312"/>
    </location>
</feature>
<dbReference type="InterPro" id="IPR051262">
    <property type="entry name" value="SMP-30/CGR1_Lactonase"/>
</dbReference>
<dbReference type="Pfam" id="PF08450">
    <property type="entry name" value="SGL"/>
    <property type="match status" value="1"/>
</dbReference>
<dbReference type="InterPro" id="IPR013658">
    <property type="entry name" value="SGL"/>
</dbReference>
<accession>A0A090FLH6</accession>
<dbReference type="PANTHER" id="PTHR47572">
    <property type="entry name" value="LIPOPROTEIN-RELATED"/>
    <property type="match status" value="1"/>
</dbReference>
<dbReference type="GO" id="GO:0046872">
    <property type="term" value="F:metal ion binding"/>
    <property type="evidence" value="ECO:0007669"/>
    <property type="project" value="UniProtKB-KW"/>
</dbReference>
<evidence type="ECO:0000256" key="2">
    <source>
        <dbReference type="PIRSR" id="PIRSR605511-2"/>
    </source>
</evidence>
<dbReference type="PANTHER" id="PTHR47572:SF5">
    <property type="entry name" value="BLR2277 PROTEIN"/>
    <property type="match status" value="1"/>
</dbReference>
<dbReference type="InterPro" id="IPR005511">
    <property type="entry name" value="SMP-30"/>
</dbReference>
<keyword evidence="4" id="KW-0378">Hydrolase</keyword>
<evidence type="ECO:0000313" key="4">
    <source>
        <dbReference type="EMBL" id="CDX19776.1"/>
    </source>
</evidence>
<dbReference type="Gene3D" id="2.120.10.30">
    <property type="entry name" value="TolB, C-terminal domain"/>
    <property type="match status" value="1"/>
</dbReference>
<sequence length="333" mass="35390">MPGLRPALDPNASGRHGVALSHLKDVEGPMRVVTDRLVYPEGPVAMPDGSVIVVDIADESLKQVSAAGEVSVIAKVPGGPNGAALGPNGRIYICNHGGVDWIEVEPGRLRSGPQRANYETGSIDVVDLTSGRLQRLYDRCGEYPLRGPNDLVFDGTGGFWFTDMGKRRRRDMDLGAVYWAAGDGSEIREVIAGLISPNGIALSPDGKTLYVAETYTGRIWSWTIEGPGRVGKRSWPSPAGGTLFASPGGLARFDGLAVAESGAVCAAALDLCAILEFRGLGSQPVVHPVPDLLVTNLCFGGADRRTCFVTLSHHARLVALDWHEAGLRLHHSL</sequence>
<comment type="cofactor">
    <cofactor evidence="2">
        <name>Zn(2+)</name>
        <dbReference type="ChEBI" id="CHEBI:29105"/>
    </cofactor>
    <text evidence="2">Binds 1 divalent metal cation per subunit.</text>
</comment>
<gene>
    <name evidence="4" type="ORF">MPL3356_300114</name>
</gene>
<reference evidence="5" key="1">
    <citation type="submission" date="2014-08" db="EMBL/GenBank/DDBJ databases">
        <authorList>
            <person name="Moulin L."/>
        </authorList>
    </citation>
    <scope>NUCLEOTIDE SEQUENCE [LARGE SCALE GENOMIC DNA]</scope>
</reference>
<dbReference type="PRINTS" id="PR01790">
    <property type="entry name" value="SMP30FAMILY"/>
</dbReference>
<name>A0A090FLH6_MESPL</name>
<keyword evidence="2" id="KW-0479">Metal-binding</keyword>
<dbReference type="InterPro" id="IPR011042">
    <property type="entry name" value="6-blade_b-propeller_TolB-like"/>
</dbReference>
<dbReference type="EC" id="3.1.1.17" evidence="4"/>
<proteinExistence type="predicted"/>
<keyword evidence="2" id="KW-0862">Zinc</keyword>
<protein>
    <submittedName>
        <fullName evidence="4">Gluconolactonase</fullName>
        <ecNumber evidence="4">3.1.1.17</ecNumber>
    </submittedName>
</protein>